<gene>
    <name evidence="1" type="ORF">EK21DRAFT_110588</name>
</gene>
<evidence type="ECO:0000313" key="1">
    <source>
        <dbReference type="EMBL" id="KAF2031922.1"/>
    </source>
</evidence>
<dbReference type="AlphaFoldDB" id="A0A9P4LPN9"/>
<accession>A0A9P4LPN9</accession>
<dbReference type="OrthoDB" id="3784116at2759"/>
<comment type="caution">
    <text evidence="1">The sequence shown here is derived from an EMBL/GenBank/DDBJ whole genome shotgun (WGS) entry which is preliminary data.</text>
</comment>
<reference evidence="1" key="1">
    <citation type="journal article" date="2020" name="Stud. Mycol.">
        <title>101 Dothideomycetes genomes: a test case for predicting lifestyles and emergence of pathogens.</title>
        <authorList>
            <person name="Haridas S."/>
            <person name="Albert R."/>
            <person name="Binder M."/>
            <person name="Bloem J."/>
            <person name="Labutti K."/>
            <person name="Salamov A."/>
            <person name="Andreopoulos B."/>
            <person name="Baker S."/>
            <person name="Barry K."/>
            <person name="Bills G."/>
            <person name="Bluhm B."/>
            <person name="Cannon C."/>
            <person name="Castanera R."/>
            <person name="Culley D."/>
            <person name="Daum C."/>
            <person name="Ezra D."/>
            <person name="Gonzalez J."/>
            <person name="Henrissat B."/>
            <person name="Kuo A."/>
            <person name="Liang C."/>
            <person name="Lipzen A."/>
            <person name="Lutzoni F."/>
            <person name="Magnuson J."/>
            <person name="Mondo S."/>
            <person name="Nolan M."/>
            <person name="Ohm R."/>
            <person name="Pangilinan J."/>
            <person name="Park H.-J."/>
            <person name="Ramirez L."/>
            <person name="Alfaro M."/>
            <person name="Sun H."/>
            <person name="Tritt A."/>
            <person name="Yoshinaga Y."/>
            <person name="Zwiers L.-H."/>
            <person name="Turgeon B."/>
            <person name="Goodwin S."/>
            <person name="Spatafora J."/>
            <person name="Crous P."/>
            <person name="Grigoriev I."/>
        </authorList>
    </citation>
    <scope>NUCLEOTIDE SEQUENCE</scope>
    <source>
        <strain evidence="1">CBS 110217</strain>
    </source>
</reference>
<name>A0A9P4LPN9_9PLEO</name>
<dbReference type="EMBL" id="ML978177">
    <property type="protein sequence ID" value="KAF2031922.1"/>
    <property type="molecule type" value="Genomic_DNA"/>
</dbReference>
<sequence length="150" mass="16955">MGEIIKRAWDLWREFPVETEAYIETEYVHLAQARGSKALRAHIEVDLSSYLTGRDLEYILQEENLASAVADYRQIDAQGLLHMQKASKLIPGHGVSSWKRLHFQALSYGWYGADDVNTTPTMGRYMSARHPGSVYKCNGTEGEDCAELTT</sequence>
<organism evidence="1 2">
    <name type="scientific">Setomelanomma holmii</name>
    <dbReference type="NCBI Taxonomy" id="210430"/>
    <lineage>
        <taxon>Eukaryota</taxon>
        <taxon>Fungi</taxon>
        <taxon>Dikarya</taxon>
        <taxon>Ascomycota</taxon>
        <taxon>Pezizomycotina</taxon>
        <taxon>Dothideomycetes</taxon>
        <taxon>Pleosporomycetidae</taxon>
        <taxon>Pleosporales</taxon>
        <taxon>Pleosporineae</taxon>
        <taxon>Phaeosphaeriaceae</taxon>
        <taxon>Setomelanomma</taxon>
    </lineage>
</organism>
<proteinExistence type="predicted"/>
<evidence type="ECO:0000313" key="2">
    <source>
        <dbReference type="Proteomes" id="UP000799777"/>
    </source>
</evidence>
<protein>
    <submittedName>
        <fullName evidence="1">Uncharacterized protein</fullName>
    </submittedName>
</protein>
<keyword evidence="2" id="KW-1185">Reference proteome</keyword>
<dbReference type="Proteomes" id="UP000799777">
    <property type="component" value="Unassembled WGS sequence"/>
</dbReference>